<keyword evidence="2" id="KW-0812">Transmembrane</keyword>
<keyword evidence="2" id="KW-1133">Transmembrane helix</keyword>
<dbReference type="STRING" id="156980.SAMN04489745_2991"/>
<feature type="compositionally biased region" description="Pro residues" evidence="1">
    <location>
        <begin position="19"/>
        <end position="29"/>
    </location>
</feature>
<keyword evidence="4" id="KW-1185">Reference proteome</keyword>
<dbReference type="RefSeq" id="WP_139244709.1">
    <property type="nucleotide sequence ID" value="NZ_FNSN01000003.1"/>
</dbReference>
<keyword evidence="2" id="KW-0472">Membrane</keyword>
<gene>
    <name evidence="3" type="ORF">SAMN04489745_2991</name>
</gene>
<evidence type="ECO:0000256" key="2">
    <source>
        <dbReference type="SAM" id="Phobius"/>
    </source>
</evidence>
<dbReference type="AlphaFoldDB" id="A0A1H4SWP3"/>
<dbReference type="Proteomes" id="UP000182652">
    <property type="component" value="Unassembled WGS sequence"/>
</dbReference>
<dbReference type="EMBL" id="FNSN01000003">
    <property type="protein sequence ID" value="SEC48587.1"/>
    <property type="molecule type" value="Genomic_DNA"/>
</dbReference>
<reference evidence="3 4" key="1">
    <citation type="submission" date="2016-10" db="EMBL/GenBank/DDBJ databases">
        <authorList>
            <person name="de Groot N.N."/>
        </authorList>
    </citation>
    <scope>NUCLEOTIDE SEQUENCE [LARGE SCALE GENOMIC DNA]</scope>
    <source>
        <strain evidence="3 4">DSM 10495</strain>
    </source>
</reference>
<evidence type="ECO:0000313" key="4">
    <source>
        <dbReference type="Proteomes" id="UP000182652"/>
    </source>
</evidence>
<name>A0A1H4SWP3_9MICC</name>
<organism evidence="3 4">
    <name type="scientific">Arthrobacter woluwensis</name>
    <dbReference type="NCBI Taxonomy" id="156980"/>
    <lineage>
        <taxon>Bacteria</taxon>
        <taxon>Bacillati</taxon>
        <taxon>Actinomycetota</taxon>
        <taxon>Actinomycetes</taxon>
        <taxon>Micrococcales</taxon>
        <taxon>Micrococcaceae</taxon>
        <taxon>Arthrobacter</taxon>
    </lineage>
</organism>
<feature type="region of interest" description="Disordered" evidence="1">
    <location>
        <begin position="1"/>
        <end position="32"/>
    </location>
</feature>
<feature type="transmembrane region" description="Helical" evidence="2">
    <location>
        <begin position="37"/>
        <end position="58"/>
    </location>
</feature>
<accession>A0A1H4SWP3</accession>
<sequence>MEVAGPAYGQMAEDHAPSYAPPPPAPPPPPRRRRTGLVITLVAVCVLGLLAILGVAVLRPVLTAGSAAPAPPRFLMAELPGYDAAVAETRNTVNRYALAAKTDKPGFLLPGTPAGRDYVLEFQADLSDRLAALQKMGERSSEDQAALRRELTAALGSVRSLEKNYLAQAPLGLKGRFTDPSTGKAHAFAGTASPKKENARLEALAQAFVPASDADGSYIPSAEALVRSFGLSVNWDFAQLKKSCPTSKEPDQYVVASFCTGAPRVIYGNRATAAADHVFYSPVVVSVMKHELSHYRITQICDTPQPARAGGSVEAVTNSYAVLFLGASYDDLQPFEGSPHPEYRMTPQSDAIAKKLHAGSCS</sequence>
<evidence type="ECO:0000313" key="3">
    <source>
        <dbReference type="EMBL" id="SEC48587.1"/>
    </source>
</evidence>
<protein>
    <submittedName>
        <fullName evidence="3">Uncharacterized protein</fullName>
    </submittedName>
</protein>
<evidence type="ECO:0000256" key="1">
    <source>
        <dbReference type="SAM" id="MobiDB-lite"/>
    </source>
</evidence>
<proteinExistence type="predicted"/>